<dbReference type="GO" id="GO:0006729">
    <property type="term" value="P:tetrahydrobiopterin biosynthetic process"/>
    <property type="evidence" value="ECO:0007669"/>
    <property type="project" value="UniProtKB-UniPathway"/>
</dbReference>
<dbReference type="UniPathway" id="UPA00849">
    <property type="reaction ID" value="UER00819"/>
</dbReference>
<proteinExistence type="inferred from homology"/>
<dbReference type="PANTHER" id="PTHR12589:SF7">
    <property type="entry name" value="6-PYRUVOYL TETRAHYDROBIOPTERIN SYNTHASE"/>
    <property type="match status" value="1"/>
</dbReference>
<evidence type="ECO:0000256" key="8">
    <source>
        <dbReference type="ARBA" id="ARBA00023239"/>
    </source>
</evidence>
<evidence type="ECO:0000256" key="7">
    <source>
        <dbReference type="ARBA" id="ARBA00023007"/>
    </source>
</evidence>
<protein>
    <recommendedName>
        <fullName evidence="4">6-pyruvoyltetrahydropterin synthase</fullName>
        <ecNumber evidence="4">4.2.3.12</ecNumber>
    </recommendedName>
</protein>
<name>A0A812YP73_SYMPI</name>
<comment type="caution">
    <text evidence="9">The sequence shown here is derived from an EMBL/GenBank/DDBJ whole genome shotgun (WGS) entry which is preliminary data.</text>
</comment>
<comment type="pathway">
    <text evidence="2">Cofactor biosynthesis; tetrahydrobiopterin biosynthesis; tetrahydrobiopterin from 7,8-dihydroneopterin triphosphate: step 1/3.</text>
</comment>
<dbReference type="Pfam" id="PF01242">
    <property type="entry name" value="PTPS"/>
    <property type="match status" value="1"/>
</dbReference>
<evidence type="ECO:0000256" key="3">
    <source>
        <dbReference type="ARBA" id="ARBA00009164"/>
    </source>
</evidence>
<evidence type="ECO:0000313" key="9">
    <source>
        <dbReference type="EMBL" id="CAE7779879.1"/>
    </source>
</evidence>
<evidence type="ECO:0000256" key="6">
    <source>
        <dbReference type="ARBA" id="ARBA00022833"/>
    </source>
</evidence>
<keyword evidence="7" id="KW-0783">Tetrahydrobiopterin biosynthesis</keyword>
<dbReference type="GO" id="GO:0046872">
    <property type="term" value="F:metal ion binding"/>
    <property type="evidence" value="ECO:0007669"/>
    <property type="project" value="UniProtKB-KW"/>
</dbReference>
<accession>A0A812YP73</accession>
<dbReference type="PANTHER" id="PTHR12589">
    <property type="entry name" value="PYRUVOYL TETRAHYDROBIOPTERIN SYNTHASE"/>
    <property type="match status" value="1"/>
</dbReference>
<dbReference type="Gene3D" id="3.30.479.10">
    <property type="entry name" value="6-pyruvoyl tetrahydropterin synthase/QueD"/>
    <property type="match status" value="1"/>
</dbReference>
<evidence type="ECO:0000313" key="10">
    <source>
        <dbReference type="Proteomes" id="UP000649617"/>
    </source>
</evidence>
<evidence type="ECO:0000256" key="2">
    <source>
        <dbReference type="ARBA" id="ARBA00005126"/>
    </source>
</evidence>
<dbReference type="SUPFAM" id="SSF55620">
    <property type="entry name" value="Tetrahydrobiopterin biosynthesis enzymes-like"/>
    <property type="match status" value="1"/>
</dbReference>
<evidence type="ECO:0000256" key="5">
    <source>
        <dbReference type="ARBA" id="ARBA00022723"/>
    </source>
</evidence>
<comment type="cofactor">
    <cofactor evidence="1">
        <name>Zn(2+)</name>
        <dbReference type="ChEBI" id="CHEBI:29105"/>
    </cofactor>
</comment>
<organism evidence="9 10">
    <name type="scientific">Symbiodinium pilosum</name>
    <name type="common">Dinoflagellate</name>
    <dbReference type="NCBI Taxonomy" id="2952"/>
    <lineage>
        <taxon>Eukaryota</taxon>
        <taxon>Sar</taxon>
        <taxon>Alveolata</taxon>
        <taxon>Dinophyceae</taxon>
        <taxon>Suessiales</taxon>
        <taxon>Symbiodiniaceae</taxon>
        <taxon>Symbiodinium</taxon>
    </lineage>
</organism>
<evidence type="ECO:0000256" key="4">
    <source>
        <dbReference type="ARBA" id="ARBA00013100"/>
    </source>
</evidence>
<keyword evidence="6" id="KW-0862">Zinc</keyword>
<keyword evidence="5" id="KW-0479">Metal-binding</keyword>
<dbReference type="GO" id="GO:0003874">
    <property type="term" value="F:6-pyruvoyltetrahydropterin synthase activity"/>
    <property type="evidence" value="ECO:0007669"/>
    <property type="project" value="UniProtKB-EC"/>
</dbReference>
<keyword evidence="8" id="KW-0456">Lyase</keyword>
<dbReference type="InterPro" id="IPR007115">
    <property type="entry name" value="6-PTP_synth/QueD"/>
</dbReference>
<dbReference type="Proteomes" id="UP000649617">
    <property type="component" value="Unassembled WGS sequence"/>
</dbReference>
<reference evidence="9" key="1">
    <citation type="submission" date="2021-02" db="EMBL/GenBank/DDBJ databases">
        <authorList>
            <person name="Dougan E. K."/>
            <person name="Rhodes N."/>
            <person name="Thang M."/>
            <person name="Chan C."/>
        </authorList>
    </citation>
    <scope>NUCLEOTIDE SEQUENCE</scope>
</reference>
<dbReference type="AlphaFoldDB" id="A0A812YP73"/>
<dbReference type="InterPro" id="IPR038418">
    <property type="entry name" value="6-PTP_synth/QueD_sf"/>
</dbReference>
<comment type="similarity">
    <text evidence="3">Belongs to the PTPS family.</text>
</comment>
<dbReference type="OrthoDB" id="14045at2759"/>
<evidence type="ECO:0000256" key="1">
    <source>
        <dbReference type="ARBA" id="ARBA00001947"/>
    </source>
</evidence>
<keyword evidence="10" id="KW-1185">Reference proteome</keyword>
<dbReference type="EMBL" id="CAJNIZ010047996">
    <property type="protein sequence ID" value="CAE7779879.1"/>
    <property type="molecule type" value="Genomic_DNA"/>
</dbReference>
<sequence length="116" mass="13053">MADGHDAFTRPPPHSDTAWQVAVALQDMKFSAAHFVAFDGFREPLHGHNYTVGARIGSRRLQADGYVVDFGDLKKVIRRICKEMDQRTLLPAKSDVMSFQQAWPGERLPNHVLGIH</sequence>
<gene>
    <name evidence="9" type="primary">queD</name>
    <name evidence="9" type="ORF">SPIL2461_LOCUS23154</name>
</gene>
<dbReference type="EC" id="4.2.3.12" evidence="4"/>